<dbReference type="InterPro" id="IPR029063">
    <property type="entry name" value="SAM-dependent_MTases_sf"/>
</dbReference>
<proteinExistence type="predicted"/>
<dbReference type="InterPro" id="IPR053600">
    <property type="entry name" value="Lysine_N-MTase"/>
</dbReference>
<dbReference type="NCBIfam" id="NF041081">
    <property type="entry name" value="prot_lys_mtase_Arch"/>
    <property type="match status" value="1"/>
</dbReference>
<dbReference type="EMBL" id="CP008822">
    <property type="protein sequence ID" value="AIM28033.1"/>
    <property type="molecule type" value="Genomic_DNA"/>
</dbReference>
<dbReference type="PANTHER" id="PTHR13610">
    <property type="entry name" value="METHYLTRANSFERASE DOMAIN-CONTAINING PROTEIN"/>
    <property type="match status" value="1"/>
</dbReference>
<reference evidence="4 5" key="1">
    <citation type="journal article" date="2014" name="J. Bacteriol.">
        <title>Role of an Archaeal PitA Transporter in the Copper and Arsenic Resistance of Metallosphaera sedula, an Extreme Thermoacidophile.</title>
        <authorList>
            <person name="McCarthy S."/>
            <person name="Ai C."/>
            <person name="Wheaton G."/>
            <person name="Tevatia R."/>
            <person name="Eckrich V."/>
            <person name="Kelly R."/>
            <person name="Blum P."/>
        </authorList>
    </citation>
    <scope>NUCLEOTIDE SEQUENCE [LARGE SCALE GENOMIC DNA]</scope>
    <source>
        <strain evidence="4 5">CuR1</strain>
    </source>
</reference>
<keyword evidence="1" id="KW-0489">Methyltransferase</keyword>
<protein>
    <recommendedName>
        <fullName evidence="6">50S ribosomal protein L11 methyltransferase</fullName>
    </recommendedName>
</protein>
<dbReference type="Gene3D" id="3.40.50.150">
    <property type="entry name" value="Vaccinia Virus protein VP39"/>
    <property type="match status" value="1"/>
</dbReference>
<evidence type="ECO:0000313" key="4">
    <source>
        <dbReference type="EMBL" id="AIM28033.1"/>
    </source>
</evidence>
<dbReference type="OMA" id="HEFRIPG"/>
<organism evidence="4 5">
    <name type="scientific">Metallosphaera sedula</name>
    <dbReference type="NCBI Taxonomy" id="43687"/>
    <lineage>
        <taxon>Archaea</taxon>
        <taxon>Thermoproteota</taxon>
        <taxon>Thermoprotei</taxon>
        <taxon>Sulfolobales</taxon>
        <taxon>Sulfolobaceae</taxon>
        <taxon>Metallosphaera</taxon>
    </lineage>
</organism>
<dbReference type="GO" id="GO:0016279">
    <property type="term" value="F:protein-lysine N-methyltransferase activity"/>
    <property type="evidence" value="ECO:0007669"/>
    <property type="project" value="InterPro"/>
</dbReference>
<dbReference type="PANTHER" id="PTHR13610:SF11">
    <property type="entry name" value="METHYLTRANSFERASE DOMAIN-CONTAINING PROTEIN"/>
    <property type="match status" value="1"/>
</dbReference>
<evidence type="ECO:0008006" key="6">
    <source>
        <dbReference type="Google" id="ProtNLM"/>
    </source>
</evidence>
<dbReference type="Proteomes" id="UP000029084">
    <property type="component" value="Chromosome"/>
</dbReference>
<dbReference type="InterPro" id="IPR026170">
    <property type="entry name" value="FAM173A/B"/>
</dbReference>
<dbReference type="SUPFAM" id="SSF53335">
    <property type="entry name" value="S-adenosyl-L-methionine-dependent methyltransferases"/>
    <property type="match status" value="1"/>
</dbReference>
<gene>
    <name evidence="4" type="ORF">HA72_1909</name>
</gene>
<keyword evidence="3" id="KW-0949">S-adenosyl-L-methionine</keyword>
<sequence length="165" mass="18566">MSTPHREVPHVPFVPTPEKVVLKMLEVAKVGPEDIVYDLGCGDGRIIIAAVKNFGAKKAVGVDLSDERLKEAEQNAIQNGVRDKIELRKNNFLDENVSDATVVTLFLLTNANELLKPKFEKELKPGTRVVSHEFEMKGWKPKEVIKVEDGNMHHLVYLYVIGEHQ</sequence>
<keyword evidence="2" id="KW-0808">Transferase</keyword>
<evidence type="ECO:0000256" key="3">
    <source>
        <dbReference type="ARBA" id="ARBA00022691"/>
    </source>
</evidence>
<evidence type="ECO:0000256" key="2">
    <source>
        <dbReference type="ARBA" id="ARBA00022679"/>
    </source>
</evidence>
<evidence type="ECO:0000256" key="1">
    <source>
        <dbReference type="ARBA" id="ARBA00022603"/>
    </source>
</evidence>
<dbReference type="CDD" id="cd02440">
    <property type="entry name" value="AdoMet_MTases"/>
    <property type="match status" value="1"/>
</dbReference>
<accession>A0A088E7S3</accession>
<dbReference type="AlphaFoldDB" id="A0A088E7S3"/>
<dbReference type="Pfam" id="PF06325">
    <property type="entry name" value="PrmA"/>
    <property type="match status" value="1"/>
</dbReference>
<name>A0A088E7S3_9CREN</name>
<dbReference type="GO" id="GO:0032259">
    <property type="term" value="P:methylation"/>
    <property type="evidence" value="ECO:0007669"/>
    <property type="project" value="UniProtKB-KW"/>
</dbReference>
<evidence type="ECO:0000313" key="5">
    <source>
        <dbReference type="Proteomes" id="UP000029084"/>
    </source>
</evidence>